<dbReference type="Gene3D" id="2.40.170.20">
    <property type="entry name" value="TonB-dependent receptor, beta-barrel domain"/>
    <property type="match status" value="1"/>
</dbReference>
<keyword evidence="6 14" id="KW-0812">Transmembrane</keyword>
<dbReference type="GO" id="GO:0009279">
    <property type="term" value="C:cell outer membrane"/>
    <property type="evidence" value="ECO:0007669"/>
    <property type="project" value="UniProtKB-SubCell"/>
</dbReference>
<keyword evidence="4 14" id="KW-1134">Transmembrane beta strand</keyword>
<proteinExistence type="inferred from homology"/>
<dbReference type="Gene3D" id="2.170.130.10">
    <property type="entry name" value="TonB-dependent receptor, plug domain"/>
    <property type="match status" value="1"/>
</dbReference>
<evidence type="ECO:0000313" key="19">
    <source>
        <dbReference type="EMBL" id="AWH84127.1"/>
    </source>
</evidence>
<dbReference type="InterPro" id="IPR012910">
    <property type="entry name" value="Plug_dom"/>
</dbReference>
<evidence type="ECO:0000313" key="20">
    <source>
        <dbReference type="Proteomes" id="UP000244929"/>
    </source>
</evidence>
<dbReference type="InterPro" id="IPR010105">
    <property type="entry name" value="TonB_sidphr_rcpt"/>
</dbReference>
<dbReference type="InterPro" id="IPR039426">
    <property type="entry name" value="TonB-dep_rcpt-like"/>
</dbReference>
<dbReference type="NCBIfam" id="TIGR01783">
    <property type="entry name" value="TonB-siderophor"/>
    <property type="match status" value="1"/>
</dbReference>
<comment type="subcellular location">
    <subcellularLocation>
        <location evidence="1 14">Cell outer membrane</location>
        <topology evidence="1 14">Multi-pass membrane protein</topology>
    </subcellularLocation>
</comment>
<dbReference type="EMBL" id="CP029186">
    <property type="protein sequence ID" value="AWH84127.1"/>
    <property type="molecule type" value="Genomic_DNA"/>
</dbReference>
<keyword evidence="10 15" id="KW-0798">TonB box</keyword>
<evidence type="ECO:0000256" key="2">
    <source>
        <dbReference type="ARBA" id="ARBA00009810"/>
    </source>
</evidence>
<feature type="domain" description="TonB-dependent receptor-like beta-barrel" evidence="17">
    <location>
        <begin position="366"/>
        <end position="787"/>
    </location>
</feature>
<dbReference type="PANTHER" id="PTHR32552">
    <property type="entry name" value="FERRICHROME IRON RECEPTOR-RELATED"/>
    <property type="match status" value="1"/>
</dbReference>
<gene>
    <name evidence="19" type="ORF">HYN59_02935</name>
</gene>
<dbReference type="InterPro" id="IPR000531">
    <property type="entry name" value="Beta-barrel_TonB"/>
</dbReference>
<feature type="signal peptide" evidence="16">
    <location>
        <begin position="1"/>
        <end position="23"/>
    </location>
</feature>
<evidence type="ECO:0000259" key="17">
    <source>
        <dbReference type="Pfam" id="PF00593"/>
    </source>
</evidence>
<dbReference type="AlphaFoldDB" id="A0A2S1QUN8"/>
<evidence type="ECO:0000256" key="3">
    <source>
        <dbReference type="ARBA" id="ARBA00022448"/>
    </source>
</evidence>
<evidence type="ECO:0000259" key="18">
    <source>
        <dbReference type="Pfam" id="PF07715"/>
    </source>
</evidence>
<evidence type="ECO:0000256" key="7">
    <source>
        <dbReference type="ARBA" id="ARBA00022729"/>
    </source>
</evidence>
<dbReference type="InterPro" id="IPR013784">
    <property type="entry name" value="Carb-bd-like_fold"/>
</dbReference>
<evidence type="ECO:0000256" key="5">
    <source>
        <dbReference type="ARBA" id="ARBA00022496"/>
    </source>
</evidence>
<keyword evidence="3 14" id="KW-0813">Transport</keyword>
<dbReference type="Pfam" id="PF00593">
    <property type="entry name" value="TonB_dep_Rec_b-barrel"/>
    <property type="match status" value="1"/>
</dbReference>
<keyword evidence="20" id="KW-1185">Reference proteome</keyword>
<keyword evidence="13 14" id="KW-0998">Cell outer membrane</keyword>
<keyword evidence="9" id="KW-0406">Ion transport</keyword>
<dbReference type="KEGG" id="falb:HYN59_02935"/>
<dbReference type="GO" id="GO:0038023">
    <property type="term" value="F:signaling receptor activity"/>
    <property type="evidence" value="ECO:0007669"/>
    <property type="project" value="InterPro"/>
</dbReference>
<evidence type="ECO:0000256" key="11">
    <source>
        <dbReference type="ARBA" id="ARBA00023136"/>
    </source>
</evidence>
<dbReference type="Proteomes" id="UP000244929">
    <property type="component" value="Chromosome"/>
</dbReference>
<keyword evidence="7 16" id="KW-0732">Signal</keyword>
<dbReference type="OrthoDB" id="9775095at2"/>
<dbReference type="Pfam" id="PF13715">
    <property type="entry name" value="CarbopepD_reg_2"/>
    <property type="match status" value="1"/>
</dbReference>
<evidence type="ECO:0000256" key="14">
    <source>
        <dbReference type="PROSITE-ProRule" id="PRU01360"/>
    </source>
</evidence>
<evidence type="ECO:0000256" key="9">
    <source>
        <dbReference type="ARBA" id="ARBA00023065"/>
    </source>
</evidence>
<keyword evidence="8" id="KW-0408">Iron</keyword>
<keyword evidence="5" id="KW-0410">Iron transport</keyword>
<accession>A0A2S1QUN8</accession>
<dbReference type="InterPro" id="IPR036942">
    <property type="entry name" value="Beta-barrel_TonB_sf"/>
</dbReference>
<evidence type="ECO:0000256" key="8">
    <source>
        <dbReference type="ARBA" id="ARBA00023004"/>
    </source>
</evidence>
<dbReference type="PANTHER" id="PTHR32552:SF68">
    <property type="entry name" value="FERRICHROME OUTER MEMBRANE TRANSPORTER_PHAGE RECEPTOR"/>
    <property type="match status" value="1"/>
</dbReference>
<evidence type="ECO:0000256" key="1">
    <source>
        <dbReference type="ARBA" id="ARBA00004571"/>
    </source>
</evidence>
<keyword evidence="12 19" id="KW-0675">Receptor</keyword>
<dbReference type="InterPro" id="IPR037066">
    <property type="entry name" value="Plug_dom_sf"/>
</dbReference>
<evidence type="ECO:0000256" key="10">
    <source>
        <dbReference type="ARBA" id="ARBA00023077"/>
    </source>
</evidence>
<dbReference type="SUPFAM" id="SSF49452">
    <property type="entry name" value="Starch-binding domain-like"/>
    <property type="match status" value="1"/>
</dbReference>
<dbReference type="Pfam" id="PF07715">
    <property type="entry name" value="Plug"/>
    <property type="match status" value="1"/>
</dbReference>
<protein>
    <submittedName>
        <fullName evidence="19">TonB-dependent siderophore receptor</fullName>
    </submittedName>
</protein>
<feature type="chain" id="PRO_5015602145" evidence="16">
    <location>
        <begin position="24"/>
        <end position="815"/>
    </location>
</feature>
<evidence type="ECO:0000256" key="12">
    <source>
        <dbReference type="ARBA" id="ARBA00023170"/>
    </source>
</evidence>
<evidence type="ECO:0000256" key="6">
    <source>
        <dbReference type="ARBA" id="ARBA00022692"/>
    </source>
</evidence>
<dbReference type="GO" id="GO:0015891">
    <property type="term" value="P:siderophore transport"/>
    <property type="evidence" value="ECO:0007669"/>
    <property type="project" value="InterPro"/>
</dbReference>
<dbReference type="GO" id="GO:0030246">
    <property type="term" value="F:carbohydrate binding"/>
    <property type="evidence" value="ECO:0007669"/>
    <property type="project" value="InterPro"/>
</dbReference>
<evidence type="ECO:0000256" key="4">
    <source>
        <dbReference type="ARBA" id="ARBA00022452"/>
    </source>
</evidence>
<dbReference type="RefSeq" id="WP_108776837.1">
    <property type="nucleotide sequence ID" value="NZ_CP029186.1"/>
</dbReference>
<evidence type="ECO:0000256" key="13">
    <source>
        <dbReference type="ARBA" id="ARBA00023237"/>
    </source>
</evidence>
<evidence type="ECO:0000256" key="16">
    <source>
        <dbReference type="SAM" id="SignalP"/>
    </source>
</evidence>
<keyword evidence="11 14" id="KW-0472">Membrane</keyword>
<evidence type="ECO:0000256" key="15">
    <source>
        <dbReference type="RuleBase" id="RU003357"/>
    </source>
</evidence>
<comment type="similarity">
    <text evidence="2 14 15">Belongs to the TonB-dependent receptor family.</text>
</comment>
<dbReference type="GO" id="GO:0015344">
    <property type="term" value="F:siderophore uptake transmembrane transporter activity"/>
    <property type="evidence" value="ECO:0007669"/>
    <property type="project" value="TreeGrafter"/>
</dbReference>
<name>A0A2S1QUN8_9FLAO</name>
<feature type="domain" description="TonB-dependent receptor plug" evidence="18">
    <location>
        <begin position="139"/>
        <end position="231"/>
    </location>
</feature>
<dbReference type="Gene3D" id="2.60.40.1120">
    <property type="entry name" value="Carboxypeptidase-like, regulatory domain"/>
    <property type="match status" value="1"/>
</dbReference>
<organism evidence="19 20">
    <name type="scientific">Flavobacterium album</name>
    <dbReference type="NCBI Taxonomy" id="2175091"/>
    <lineage>
        <taxon>Bacteria</taxon>
        <taxon>Pseudomonadati</taxon>
        <taxon>Bacteroidota</taxon>
        <taxon>Flavobacteriia</taxon>
        <taxon>Flavobacteriales</taxon>
        <taxon>Flavobacteriaceae</taxon>
        <taxon>Flavobacterium</taxon>
    </lineage>
</organism>
<dbReference type="SUPFAM" id="SSF56935">
    <property type="entry name" value="Porins"/>
    <property type="match status" value="1"/>
</dbReference>
<reference evidence="19 20" key="1">
    <citation type="submission" date="2018-04" db="EMBL/GenBank/DDBJ databases">
        <title>Genome sequencing of Flavobacterium sp. HYN0059.</title>
        <authorList>
            <person name="Yi H."/>
            <person name="Baek C."/>
        </authorList>
    </citation>
    <scope>NUCLEOTIDE SEQUENCE [LARGE SCALE GENOMIC DNA]</scope>
    <source>
        <strain evidence="19 20">HYN0059</strain>
    </source>
</reference>
<dbReference type="CDD" id="cd01347">
    <property type="entry name" value="ligand_gated_channel"/>
    <property type="match status" value="1"/>
</dbReference>
<sequence>MHKFITKKLLLCFILLTAAAGWSQERGRITGTISVSDNSAAENISIALKGTSHGTYTNAEGKFEIKNIKPGTYTLRISAIGITAVEEQVTVTAGETITKNITLTESREQLDEVVIDGRNNRYKKKESATVSRMPLKSLENSQVYNVVTKELMADQLVTNQDDALKNVVGLYQLWGATGRAGDGGSYFASRGFVTQALVRNGIAGTVIANNDAANIETIEAIKGPSATLFGSVLTSYGGLINRVTKKPYETFGGEVTYQTGSFGFNRGTVDINTPLNYDKTALFRLNAATTATETFQDYGMSKSTFVAPSFTYKFSDRLTATIEGEFFNQDATGLHLIYLDYMHTPSSLGFNSAADLNLDFKRSLVGGNFITETRSRNIFGTVTYKISDSWTSQSVISSANNQANGPGFWFYLRPNNKVSRNAWGFGGSSNAIEFQQNFTGDFTIGSMRNRIVIGGDLYQTKGYTDITYLPGGGWEFDEIDYSGAIPNYNAFNPRNIQNQLDSSNSVFHSTTNLSTHSLYVSDVLNITQKLLVSAGLRFDNFENRGNYDAASNTTSGAFSQNAFSPKFGLVYQVVQDQVAVFANYQNSFKNVVNSNAGSSAPGINTNTFKPEHANQFEAGVKLDGFNNKLGANISYYNIKVDNIVRADPSVPNSSIQDGSQESSGFEAEITASPVKGLNILVGYAYNDSKYTKSDAGINGLRPTTAGPRNLANFWISYKLPATVIEGMGIGFGGNYASESAIYNSNTFDGDGNVNGSEKFVLPSYTVLNASLFYDKPKYRIALKANNITDELYFNGYTTINVQAPRNFMGSLTYKF</sequence>
<dbReference type="PROSITE" id="PS52016">
    <property type="entry name" value="TONB_DEPENDENT_REC_3"/>
    <property type="match status" value="1"/>
</dbReference>